<dbReference type="EMBL" id="BMAW01055368">
    <property type="protein sequence ID" value="GFT00498.1"/>
    <property type="molecule type" value="Genomic_DNA"/>
</dbReference>
<feature type="non-terminal residue" evidence="1">
    <location>
        <position position="29"/>
    </location>
</feature>
<name>A0A8X6N8Y0_NEPPI</name>
<dbReference type="Proteomes" id="UP000887013">
    <property type="component" value="Unassembled WGS sequence"/>
</dbReference>
<evidence type="ECO:0000313" key="2">
    <source>
        <dbReference type="Proteomes" id="UP000887013"/>
    </source>
</evidence>
<organism evidence="1 2">
    <name type="scientific">Nephila pilipes</name>
    <name type="common">Giant wood spider</name>
    <name type="synonym">Nephila maculata</name>
    <dbReference type="NCBI Taxonomy" id="299642"/>
    <lineage>
        <taxon>Eukaryota</taxon>
        <taxon>Metazoa</taxon>
        <taxon>Ecdysozoa</taxon>
        <taxon>Arthropoda</taxon>
        <taxon>Chelicerata</taxon>
        <taxon>Arachnida</taxon>
        <taxon>Araneae</taxon>
        <taxon>Araneomorphae</taxon>
        <taxon>Entelegynae</taxon>
        <taxon>Araneoidea</taxon>
        <taxon>Nephilidae</taxon>
        <taxon>Nephila</taxon>
    </lineage>
</organism>
<evidence type="ECO:0000313" key="1">
    <source>
        <dbReference type="EMBL" id="GFT00498.1"/>
    </source>
</evidence>
<accession>A0A8X6N8Y0</accession>
<dbReference type="AlphaFoldDB" id="A0A8X6N8Y0"/>
<protein>
    <submittedName>
        <fullName evidence="1">Uncharacterized protein</fullName>
    </submittedName>
</protein>
<comment type="caution">
    <text evidence="1">The sequence shown here is derived from an EMBL/GenBank/DDBJ whole genome shotgun (WGS) entry which is preliminary data.</text>
</comment>
<proteinExistence type="predicted"/>
<gene>
    <name evidence="1" type="ORF">NPIL_507751</name>
</gene>
<sequence>MLIKLGGETDSPNNLQVAACSGLSGSGIP</sequence>
<reference evidence="1" key="1">
    <citation type="submission" date="2020-08" db="EMBL/GenBank/DDBJ databases">
        <title>Multicomponent nature underlies the extraordinary mechanical properties of spider dragline silk.</title>
        <authorList>
            <person name="Kono N."/>
            <person name="Nakamura H."/>
            <person name="Mori M."/>
            <person name="Yoshida Y."/>
            <person name="Ohtoshi R."/>
            <person name="Malay A.D."/>
            <person name="Moran D.A.P."/>
            <person name="Tomita M."/>
            <person name="Numata K."/>
            <person name="Arakawa K."/>
        </authorList>
    </citation>
    <scope>NUCLEOTIDE SEQUENCE</scope>
</reference>
<keyword evidence="2" id="KW-1185">Reference proteome</keyword>